<dbReference type="Proteomes" id="UP000774935">
    <property type="component" value="Unassembled WGS sequence"/>
</dbReference>
<dbReference type="PROSITE" id="PS50005">
    <property type="entry name" value="TPR"/>
    <property type="match status" value="4"/>
</dbReference>
<dbReference type="SMART" id="SM00028">
    <property type="entry name" value="TPR"/>
    <property type="match status" value="5"/>
</dbReference>
<dbReference type="GO" id="GO:0016301">
    <property type="term" value="F:kinase activity"/>
    <property type="evidence" value="ECO:0007669"/>
    <property type="project" value="UniProtKB-KW"/>
</dbReference>
<reference evidence="10 11" key="1">
    <citation type="submission" date="2021-07" db="EMBL/GenBank/DDBJ databases">
        <authorList>
            <person name="Kim M.K."/>
        </authorList>
    </citation>
    <scope>NUCLEOTIDE SEQUENCE [LARGE SCALE GENOMIC DNA]</scope>
    <source>
        <strain evidence="10 11">HLY7-15</strain>
    </source>
</reference>
<dbReference type="SUPFAM" id="SSF81901">
    <property type="entry name" value="HCP-like"/>
    <property type="match status" value="1"/>
</dbReference>
<evidence type="ECO:0000256" key="4">
    <source>
        <dbReference type="ARBA" id="ARBA00022679"/>
    </source>
</evidence>
<dbReference type="PANTHER" id="PTHR43047:SF72">
    <property type="entry name" value="OSMOSENSING HISTIDINE PROTEIN KINASE SLN1"/>
    <property type="match status" value="1"/>
</dbReference>
<dbReference type="SMART" id="SM00387">
    <property type="entry name" value="HATPase_c"/>
    <property type="match status" value="1"/>
</dbReference>
<keyword evidence="4" id="KW-0808">Transferase</keyword>
<dbReference type="RefSeq" id="WP_199110126.1">
    <property type="nucleotide sequence ID" value="NZ_JAHWXQ010000002.1"/>
</dbReference>
<dbReference type="InterPro" id="IPR036890">
    <property type="entry name" value="HATPase_C_sf"/>
</dbReference>
<feature type="repeat" description="TPR" evidence="6">
    <location>
        <begin position="77"/>
        <end position="110"/>
    </location>
</feature>
<dbReference type="PANTHER" id="PTHR43047">
    <property type="entry name" value="TWO-COMPONENT HISTIDINE PROTEIN KINASE"/>
    <property type="match status" value="1"/>
</dbReference>
<evidence type="ECO:0000256" key="6">
    <source>
        <dbReference type="PROSITE-ProRule" id="PRU00339"/>
    </source>
</evidence>
<dbReference type="InterPro" id="IPR004358">
    <property type="entry name" value="Sig_transdc_His_kin-like_C"/>
</dbReference>
<keyword evidence="7" id="KW-0175">Coiled coil</keyword>
<accession>A0ABS6XCD6</accession>
<evidence type="ECO:0000256" key="7">
    <source>
        <dbReference type="SAM" id="Coils"/>
    </source>
</evidence>
<dbReference type="InterPro" id="IPR011990">
    <property type="entry name" value="TPR-like_helical_dom_sf"/>
</dbReference>
<dbReference type="EC" id="2.7.13.3" evidence="2"/>
<dbReference type="InterPro" id="IPR005467">
    <property type="entry name" value="His_kinase_dom"/>
</dbReference>
<keyword evidence="3" id="KW-0597">Phosphoprotein</keyword>
<keyword evidence="8" id="KW-1133">Transmembrane helix</keyword>
<dbReference type="SUPFAM" id="SSF55874">
    <property type="entry name" value="ATPase domain of HSP90 chaperone/DNA topoisomerase II/histidine kinase"/>
    <property type="match status" value="1"/>
</dbReference>
<dbReference type="PRINTS" id="PR00344">
    <property type="entry name" value="BCTRLSENSOR"/>
</dbReference>
<evidence type="ECO:0000313" key="11">
    <source>
        <dbReference type="Proteomes" id="UP000774935"/>
    </source>
</evidence>
<dbReference type="InterPro" id="IPR003661">
    <property type="entry name" value="HisK_dim/P_dom"/>
</dbReference>
<dbReference type="Pfam" id="PF13181">
    <property type="entry name" value="TPR_8"/>
    <property type="match status" value="1"/>
</dbReference>
<dbReference type="Gene3D" id="3.30.565.10">
    <property type="entry name" value="Histidine kinase-like ATPase, C-terminal domain"/>
    <property type="match status" value="1"/>
</dbReference>
<dbReference type="PROSITE" id="PS50109">
    <property type="entry name" value="HIS_KIN"/>
    <property type="match status" value="1"/>
</dbReference>
<evidence type="ECO:0000256" key="8">
    <source>
        <dbReference type="SAM" id="Phobius"/>
    </source>
</evidence>
<dbReference type="Pfam" id="PF13424">
    <property type="entry name" value="TPR_12"/>
    <property type="match status" value="2"/>
</dbReference>
<dbReference type="EMBL" id="JAHWXQ010000002">
    <property type="protein sequence ID" value="MBW3365667.1"/>
    <property type="molecule type" value="Genomic_DNA"/>
</dbReference>
<dbReference type="SMART" id="SM00388">
    <property type="entry name" value="HisKA"/>
    <property type="match status" value="1"/>
</dbReference>
<dbReference type="InterPro" id="IPR003594">
    <property type="entry name" value="HATPase_dom"/>
</dbReference>
<dbReference type="Pfam" id="PF02518">
    <property type="entry name" value="HATPase_c"/>
    <property type="match status" value="1"/>
</dbReference>
<evidence type="ECO:0000256" key="2">
    <source>
        <dbReference type="ARBA" id="ARBA00012438"/>
    </source>
</evidence>
<dbReference type="Gene3D" id="1.10.287.130">
    <property type="match status" value="1"/>
</dbReference>
<feature type="transmembrane region" description="Helical" evidence="8">
    <location>
        <begin position="354"/>
        <end position="375"/>
    </location>
</feature>
<dbReference type="SUPFAM" id="SSF47384">
    <property type="entry name" value="Homodimeric domain of signal transducing histidine kinase"/>
    <property type="match status" value="1"/>
</dbReference>
<dbReference type="InterPro" id="IPR019734">
    <property type="entry name" value="TPR_rpt"/>
</dbReference>
<feature type="coiled-coil region" evidence="7">
    <location>
        <begin position="380"/>
        <end position="435"/>
    </location>
</feature>
<evidence type="ECO:0000313" key="10">
    <source>
        <dbReference type="EMBL" id="MBW3365667.1"/>
    </source>
</evidence>
<comment type="caution">
    <text evidence="10">The sequence shown here is derived from an EMBL/GenBank/DDBJ whole genome shotgun (WGS) entry which is preliminary data.</text>
</comment>
<protein>
    <recommendedName>
        <fullName evidence="2">histidine kinase</fullName>
        <ecNumber evidence="2">2.7.13.3</ecNumber>
    </recommendedName>
</protein>
<gene>
    <name evidence="10" type="ORF">KYK27_11455</name>
</gene>
<feature type="repeat" description="TPR" evidence="6">
    <location>
        <begin position="157"/>
        <end position="190"/>
    </location>
</feature>
<sequence length="666" mass="75121">MIATLLIQFILLIIVPVPKGTTAQHTPVHNAEVLRHKAEELCELSKAHWYTDPKKAVAYGKEALTLAETINDQLLMAKAYNNTGSGFFNLGDYNTAAEYYYESVRLREALADTAGLSASYSNIGNIYLSQKNYYKAKIYYTKALTLASQIQDTLVMSRALNNLGNVYEREEKFDVALRFYHKSLPLKEKTNDIKGIVISLINIGNTYQKQGRYSNALHYLQRGLALSGKTKSFHDQTYAYRALAETYLGLKDYKKAELYGKKSLDLAQNTYSKNEAKTSAEVLQNIYRQTSDFEKAYKYLHLSAAYNDSINTEEITRQTTSFQVKYETAQKEKENLKLLAEHEKHEQEIEHQTIVQYATVLLLILSLTVVIVAYLGNRRMKRLNKLLQRKNKKVSKYSEDIKRKRNELAAQALMLQQQKEELENLNQLKDKLFSIVAHDLRGPLLSLKSLLQVLAMGKIPEEKFLHFAKTLEAEQQNTLWLVDNLLVWARSQMQGTSVKPEEISIYSLAANTLDLLAPQAKSKGVEMHNLAQQNLPAYADVDMIQLVLRNLVSNAIKFCKDGDMITIETELTADDMLLVAVRDTGVGINAEKLPKLFGLRSYTSLGTAKEKGSGLGLAMCRDFVENNRGKIWVESTEGEGSTFKFTLPLAAQTIAVNIELAPADAS</sequence>
<keyword evidence="8" id="KW-0812">Transmembrane</keyword>
<feature type="repeat" description="TPR" evidence="6">
    <location>
        <begin position="117"/>
        <end position="150"/>
    </location>
</feature>
<evidence type="ECO:0000256" key="5">
    <source>
        <dbReference type="ARBA" id="ARBA00022777"/>
    </source>
</evidence>
<keyword evidence="8" id="KW-0472">Membrane</keyword>
<name>A0ABS6XCD6_9BACT</name>
<comment type="catalytic activity">
    <reaction evidence="1">
        <text>ATP + protein L-histidine = ADP + protein N-phospho-L-histidine.</text>
        <dbReference type="EC" id="2.7.13.3"/>
    </reaction>
</comment>
<evidence type="ECO:0000259" key="9">
    <source>
        <dbReference type="PROSITE" id="PS50109"/>
    </source>
</evidence>
<feature type="repeat" description="TPR" evidence="6">
    <location>
        <begin position="197"/>
        <end position="230"/>
    </location>
</feature>
<proteinExistence type="predicted"/>
<keyword evidence="6" id="KW-0802">TPR repeat</keyword>
<feature type="domain" description="Histidine kinase" evidence="9">
    <location>
        <begin position="435"/>
        <end position="651"/>
    </location>
</feature>
<organism evidence="10 11">
    <name type="scientific">Pontibacter populi</name>
    <dbReference type="NCBI Taxonomy" id="890055"/>
    <lineage>
        <taxon>Bacteria</taxon>
        <taxon>Pseudomonadati</taxon>
        <taxon>Bacteroidota</taxon>
        <taxon>Cytophagia</taxon>
        <taxon>Cytophagales</taxon>
        <taxon>Hymenobacteraceae</taxon>
        <taxon>Pontibacter</taxon>
    </lineage>
</organism>
<keyword evidence="11" id="KW-1185">Reference proteome</keyword>
<evidence type="ECO:0000256" key="3">
    <source>
        <dbReference type="ARBA" id="ARBA00022553"/>
    </source>
</evidence>
<evidence type="ECO:0000256" key="1">
    <source>
        <dbReference type="ARBA" id="ARBA00000085"/>
    </source>
</evidence>
<dbReference type="Gene3D" id="1.25.40.10">
    <property type="entry name" value="Tetratricopeptide repeat domain"/>
    <property type="match status" value="1"/>
</dbReference>
<dbReference type="CDD" id="cd00082">
    <property type="entry name" value="HisKA"/>
    <property type="match status" value="1"/>
</dbReference>
<keyword evidence="5 10" id="KW-0418">Kinase</keyword>
<dbReference type="InterPro" id="IPR036097">
    <property type="entry name" value="HisK_dim/P_sf"/>
</dbReference>